<dbReference type="PRINTS" id="PR01157">
    <property type="entry name" value="P2YPURNOCPTR"/>
</dbReference>
<reference evidence="12 13" key="1">
    <citation type="submission" date="2024-09" db="EMBL/GenBank/DDBJ databases">
        <title>A chromosome-level genome assembly of Gray's grenadier anchovy, Coilia grayii.</title>
        <authorList>
            <person name="Fu Z."/>
        </authorList>
    </citation>
    <scope>NUCLEOTIDE SEQUENCE [LARGE SCALE GENOMIC DNA]</scope>
    <source>
        <strain evidence="12">G4</strain>
        <tissue evidence="12">Muscle</tissue>
    </source>
</reference>
<accession>A0ABD1J4C3</accession>
<feature type="transmembrane region" description="Helical" evidence="10">
    <location>
        <begin position="41"/>
        <end position="68"/>
    </location>
</feature>
<dbReference type="PROSITE" id="PS50262">
    <property type="entry name" value="G_PROTEIN_RECEP_F1_2"/>
    <property type="match status" value="1"/>
</dbReference>
<evidence type="ECO:0000259" key="11">
    <source>
        <dbReference type="PROSITE" id="PS50262"/>
    </source>
</evidence>
<sequence>MQLRGKIPKPSLVESQQAGLQLETEAMNNSTDHCMTGDTKLYIGLSLVMSVEFFFALPLNLSVLYVFLFKFKFWKNNSLFLFNLVLADFLLLICLPFKVYHFLTGFRQSQDDNICKAMLFMLFLNRGASIAFLTVISVDRYLNVVHPGKKNCLKILQKSPHISILIWLLLLPLTVPTMLHTFDCCNSFGRANGTKENVVADTLREAVFFTQILIPFGVLVFCTVQITTKLKRKTVGDHTKLRKAVFLVASVVLVFAVCFLPLTLSRMILLIVRVHDDQEAEKIVVKIYDALMCLSYSDCLLDPLVYCFCRSKFKEVYMSTVLPTRFLNQRNDNQRTASRDLVHSSQPLTSNKSTNI</sequence>
<dbReference type="PANTHER" id="PTHR46048">
    <property type="entry name" value="HYDROXYCARBOXYLIC ACID RECEPTOR 2"/>
    <property type="match status" value="1"/>
</dbReference>
<evidence type="ECO:0000256" key="3">
    <source>
        <dbReference type="ARBA" id="ARBA00022989"/>
    </source>
</evidence>
<evidence type="ECO:0000313" key="13">
    <source>
        <dbReference type="Proteomes" id="UP001591681"/>
    </source>
</evidence>
<feature type="transmembrane region" description="Helical" evidence="10">
    <location>
        <begin position="206"/>
        <end position="224"/>
    </location>
</feature>
<dbReference type="GO" id="GO:0016020">
    <property type="term" value="C:membrane"/>
    <property type="evidence" value="ECO:0007669"/>
    <property type="project" value="UniProtKB-SubCell"/>
</dbReference>
<dbReference type="PROSITE" id="PS00237">
    <property type="entry name" value="G_PROTEIN_RECEP_F1_1"/>
    <property type="match status" value="1"/>
</dbReference>
<dbReference type="EMBL" id="JBHFQA010000019">
    <property type="protein sequence ID" value="KAL2081959.1"/>
    <property type="molecule type" value="Genomic_DNA"/>
</dbReference>
<feature type="transmembrane region" description="Helical" evidence="10">
    <location>
        <begin position="162"/>
        <end position="182"/>
    </location>
</feature>
<organism evidence="12 13">
    <name type="scientific">Coilia grayii</name>
    <name type="common">Gray's grenadier anchovy</name>
    <dbReference type="NCBI Taxonomy" id="363190"/>
    <lineage>
        <taxon>Eukaryota</taxon>
        <taxon>Metazoa</taxon>
        <taxon>Chordata</taxon>
        <taxon>Craniata</taxon>
        <taxon>Vertebrata</taxon>
        <taxon>Euteleostomi</taxon>
        <taxon>Actinopterygii</taxon>
        <taxon>Neopterygii</taxon>
        <taxon>Teleostei</taxon>
        <taxon>Clupei</taxon>
        <taxon>Clupeiformes</taxon>
        <taxon>Clupeoidei</taxon>
        <taxon>Engraulidae</taxon>
        <taxon>Coilinae</taxon>
        <taxon>Coilia</taxon>
    </lineage>
</organism>
<keyword evidence="13" id="KW-1185">Reference proteome</keyword>
<dbReference type="Pfam" id="PF00001">
    <property type="entry name" value="7tm_1"/>
    <property type="match status" value="1"/>
</dbReference>
<keyword evidence="6 8" id="KW-0675">Receptor</keyword>
<feature type="transmembrane region" description="Helical" evidence="10">
    <location>
        <begin position="119"/>
        <end position="142"/>
    </location>
</feature>
<evidence type="ECO:0000256" key="5">
    <source>
        <dbReference type="ARBA" id="ARBA00023136"/>
    </source>
</evidence>
<evidence type="ECO:0000256" key="8">
    <source>
        <dbReference type="RuleBase" id="RU000688"/>
    </source>
</evidence>
<evidence type="ECO:0000256" key="2">
    <source>
        <dbReference type="ARBA" id="ARBA00022692"/>
    </source>
</evidence>
<dbReference type="AlphaFoldDB" id="A0ABD1J4C3"/>
<keyword evidence="5 10" id="KW-0472">Membrane</keyword>
<dbReference type="SUPFAM" id="SSF81321">
    <property type="entry name" value="Family A G protein-coupled receptor-like"/>
    <property type="match status" value="1"/>
</dbReference>
<feature type="region of interest" description="Disordered" evidence="9">
    <location>
        <begin position="336"/>
        <end position="356"/>
    </location>
</feature>
<dbReference type="PRINTS" id="PR00237">
    <property type="entry name" value="GPCRRHODOPSN"/>
</dbReference>
<comment type="caution">
    <text evidence="12">The sequence shown here is derived from an EMBL/GenBank/DDBJ whole genome shotgun (WGS) entry which is preliminary data.</text>
</comment>
<keyword evidence="4 8" id="KW-0297">G-protein coupled receptor</keyword>
<dbReference type="InterPro" id="IPR051893">
    <property type="entry name" value="HCARs"/>
</dbReference>
<feature type="transmembrane region" description="Helical" evidence="10">
    <location>
        <begin position="80"/>
        <end position="99"/>
    </location>
</feature>
<feature type="transmembrane region" description="Helical" evidence="10">
    <location>
        <begin position="244"/>
        <end position="264"/>
    </location>
</feature>
<comment type="similarity">
    <text evidence="8">Belongs to the G-protein coupled receptor 1 family.</text>
</comment>
<evidence type="ECO:0000256" key="6">
    <source>
        <dbReference type="ARBA" id="ARBA00023170"/>
    </source>
</evidence>
<evidence type="ECO:0000256" key="10">
    <source>
        <dbReference type="SAM" id="Phobius"/>
    </source>
</evidence>
<feature type="compositionally biased region" description="Polar residues" evidence="9">
    <location>
        <begin position="343"/>
        <end position="356"/>
    </location>
</feature>
<evidence type="ECO:0000256" key="1">
    <source>
        <dbReference type="ARBA" id="ARBA00004141"/>
    </source>
</evidence>
<evidence type="ECO:0000256" key="7">
    <source>
        <dbReference type="ARBA" id="ARBA00023224"/>
    </source>
</evidence>
<dbReference type="InterPro" id="IPR017452">
    <property type="entry name" value="GPCR_Rhodpsn_7TM"/>
</dbReference>
<keyword evidence="2 8" id="KW-0812">Transmembrane</keyword>
<dbReference type="Gene3D" id="1.20.1070.10">
    <property type="entry name" value="Rhodopsin 7-helix transmembrane proteins"/>
    <property type="match status" value="1"/>
</dbReference>
<protein>
    <recommendedName>
        <fullName evidence="11">G-protein coupled receptors family 1 profile domain-containing protein</fullName>
    </recommendedName>
</protein>
<evidence type="ECO:0000313" key="12">
    <source>
        <dbReference type="EMBL" id="KAL2081959.1"/>
    </source>
</evidence>
<dbReference type="GO" id="GO:0004930">
    <property type="term" value="F:G protein-coupled receptor activity"/>
    <property type="evidence" value="ECO:0007669"/>
    <property type="project" value="UniProtKB-KW"/>
</dbReference>
<evidence type="ECO:0000256" key="9">
    <source>
        <dbReference type="SAM" id="MobiDB-lite"/>
    </source>
</evidence>
<gene>
    <name evidence="12" type="ORF">ACEWY4_021777</name>
</gene>
<dbReference type="InterPro" id="IPR000276">
    <property type="entry name" value="GPCR_Rhodpsn"/>
</dbReference>
<keyword evidence="3 10" id="KW-1133">Transmembrane helix</keyword>
<dbReference type="Proteomes" id="UP001591681">
    <property type="component" value="Unassembled WGS sequence"/>
</dbReference>
<dbReference type="PANTHER" id="PTHR46048:SF11">
    <property type="entry name" value="12-(S)-HYDROXY-5,8,10,14-EICOSATETRAENOIC ACID RECEPTOR"/>
    <property type="match status" value="1"/>
</dbReference>
<feature type="domain" description="G-protein coupled receptors family 1 profile" evidence="11">
    <location>
        <begin position="59"/>
        <end position="306"/>
    </location>
</feature>
<name>A0ABD1J4C3_9TELE</name>
<comment type="subcellular location">
    <subcellularLocation>
        <location evidence="1">Membrane</location>
        <topology evidence="1">Multi-pass membrane protein</topology>
    </subcellularLocation>
</comment>
<proteinExistence type="inferred from homology"/>
<keyword evidence="7 8" id="KW-0807">Transducer</keyword>
<evidence type="ECO:0000256" key="4">
    <source>
        <dbReference type="ARBA" id="ARBA00023040"/>
    </source>
</evidence>